<evidence type="ECO:0000313" key="7">
    <source>
        <dbReference type="EMBL" id="CBY12916.1"/>
    </source>
</evidence>
<accession>E4XT54</accession>
<dbReference type="InterPro" id="IPR013083">
    <property type="entry name" value="Znf_RING/FYVE/PHD"/>
</dbReference>
<dbReference type="AlphaFoldDB" id="E4XT54"/>
<dbReference type="GO" id="GO:0008270">
    <property type="term" value="F:zinc ion binding"/>
    <property type="evidence" value="ECO:0007669"/>
    <property type="project" value="UniProtKB-KW"/>
</dbReference>
<organism evidence="7 8">
    <name type="scientific">Oikopleura dioica</name>
    <name type="common">Tunicate</name>
    <dbReference type="NCBI Taxonomy" id="34765"/>
    <lineage>
        <taxon>Eukaryota</taxon>
        <taxon>Metazoa</taxon>
        <taxon>Chordata</taxon>
        <taxon>Tunicata</taxon>
        <taxon>Appendicularia</taxon>
        <taxon>Copelata</taxon>
        <taxon>Oikopleuridae</taxon>
        <taxon>Oikopleura</taxon>
    </lineage>
</organism>
<feature type="domain" description="RING-type" evidence="6">
    <location>
        <begin position="209"/>
        <end position="262"/>
    </location>
</feature>
<dbReference type="Proteomes" id="UP000001307">
    <property type="component" value="Unassembled WGS sequence"/>
</dbReference>
<dbReference type="SUPFAM" id="SSF57850">
    <property type="entry name" value="RING/U-box"/>
    <property type="match status" value="1"/>
</dbReference>
<dbReference type="InterPro" id="IPR001841">
    <property type="entry name" value="Znf_RING"/>
</dbReference>
<keyword evidence="2 4" id="KW-0863">Zinc-finger</keyword>
<keyword evidence="1" id="KW-0479">Metal-binding</keyword>
<evidence type="ECO:0000256" key="4">
    <source>
        <dbReference type="PROSITE-ProRule" id="PRU00175"/>
    </source>
</evidence>
<keyword evidence="3" id="KW-0862">Zinc</keyword>
<dbReference type="EMBL" id="FN653147">
    <property type="protein sequence ID" value="CBY12916.1"/>
    <property type="molecule type" value="Genomic_DNA"/>
</dbReference>
<evidence type="ECO:0000256" key="1">
    <source>
        <dbReference type="ARBA" id="ARBA00022723"/>
    </source>
</evidence>
<dbReference type="InParanoid" id="E4XT54"/>
<dbReference type="InterPro" id="IPR017907">
    <property type="entry name" value="Znf_RING_CS"/>
</dbReference>
<feature type="region of interest" description="Disordered" evidence="5">
    <location>
        <begin position="83"/>
        <end position="192"/>
    </location>
</feature>
<proteinExistence type="predicted"/>
<evidence type="ECO:0000256" key="5">
    <source>
        <dbReference type="SAM" id="MobiDB-lite"/>
    </source>
</evidence>
<evidence type="ECO:0000256" key="2">
    <source>
        <dbReference type="ARBA" id="ARBA00022771"/>
    </source>
</evidence>
<protein>
    <recommendedName>
        <fullName evidence="6">RING-type domain-containing protein</fullName>
    </recommendedName>
</protein>
<evidence type="ECO:0000259" key="6">
    <source>
        <dbReference type="PROSITE" id="PS50089"/>
    </source>
</evidence>
<name>E4XT54_OIKDI</name>
<keyword evidence="8" id="KW-1185">Reference proteome</keyword>
<gene>
    <name evidence="7" type="ORF">GSOID_T00002982001</name>
</gene>
<evidence type="ECO:0000256" key="3">
    <source>
        <dbReference type="ARBA" id="ARBA00022833"/>
    </source>
</evidence>
<dbReference type="PROSITE" id="PS50089">
    <property type="entry name" value="ZF_RING_2"/>
    <property type="match status" value="1"/>
</dbReference>
<dbReference type="SMART" id="SM00184">
    <property type="entry name" value="RING"/>
    <property type="match status" value="1"/>
</dbReference>
<dbReference type="Gene3D" id="3.30.40.10">
    <property type="entry name" value="Zinc/RING finger domain, C3HC4 (zinc finger)"/>
    <property type="match status" value="1"/>
</dbReference>
<dbReference type="PROSITE" id="PS00518">
    <property type="entry name" value="ZF_RING_1"/>
    <property type="match status" value="1"/>
</dbReference>
<sequence>MSTDFPGGAGSCSFSPSPLSTRCQQAPLSSSLAAKAGTVSTMSIADGHVTVQRVQASAAAAAVDDCGGTSSNSRFSAIAETNASSMMAPTPPTTFGAKSPVHGLLARPSLSPHLSVDTPSADSFADEPTLAPRRRGKFNELDGNNNNDEKSFSTRVKTLKRSKSQQPIQKKVAHSVTLSSLPPPPLMKKQKSDDCAPHLSVEEEEDDSCVICDKTFKQDCYKIVTYPCAHIFCSHCLATSENSSTLAFSDYDEGANRCILCTQEILSFFKLTDSELTIVSPSTEPVPSRQQQCKKRRRPALSVPIDLSISKL</sequence>
<evidence type="ECO:0000313" key="8">
    <source>
        <dbReference type="Proteomes" id="UP000001307"/>
    </source>
</evidence>
<reference evidence="7 8" key="1">
    <citation type="journal article" date="2010" name="Science">
        <title>Plasticity of animal genome architecture unmasked by rapid evolution of a pelagic tunicate.</title>
        <authorList>
            <person name="Denoeud F."/>
            <person name="Henriet S."/>
            <person name="Mungpakdee S."/>
            <person name="Aury J.M."/>
            <person name="Da Silva C."/>
            <person name="Brinkmann H."/>
            <person name="Mikhaleva J."/>
            <person name="Olsen L.C."/>
            <person name="Jubin C."/>
            <person name="Canestro C."/>
            <person name="Bouquet J.M."/>
            <person name="Danks G."/>
            <person name="Poulain J."/>
            <person name="Campsteijn C."/>
            <person name="Adamski M."/>
            <person name="Cross I."/>
            <person name="Yadetie F."/>
            <person name="Muffato M."/>
            <person name="Louis A."/>
            <person name="Butcher S."/>
            <person name="Tsagkogeorga G."/>
            <person name="Konrad A."/>
            <person name="Singh S."/>
            <person name="Jensen M.F."/>
            <person name="Cong E.H."/>
            <person name="Eikeseth-Otteraa H."/>
            <person name="Noel B."/>
            <person name="Anthouard V."/>
            <person name="Porcel B.M."/>
            <person name="Kachouri-Lafond R."/>
            <person name="Nishino A."/>
            <person name="Ugolini M."/>
            <person name="Chourrout P."/>
            <person name="Nishida H."/>
            <person name="Aasland R."/>
            <person name="Huzurbazar S."/>
            <person name="Westhof E."/>
            <person name="Delsuc F."/>
            <person name="Lehrach H."/>
            <person name="Reinhardt R."/>
            <person name="Weissenbach J."/>
            <person name="Roy S.W."/>
            <person name="Artiguenave F."/>
            <person name="Postlethwait J.H."/>
            <person name="Manak J.R."/>
            <person name="Thompson E.M."/>
            <person name="Jaillon O."/>
            <person name="Du Pasquier L."/>
            <person name="Boudinot P."/>
            <person name="Liberles D.A."/>
            <person name="Volff J.N."/>
            <person name="Philippe H."/>
            <person name="Lenhard B."/>
            <person name="Roest Crollius H."/>
            <person name="Wincker P."/>
            <person name="Chourrout D."/>
        </authorList>
    </citation>
    <scope>NUCLEOTIDE SEQUENCE [LARGE SCALE GENOMIC DNA]</scope>
</reference>